<evidence type="ECO:0000313" key="3">
    <source>
        <dbReference type="Proteomes" id="UP000789572"/>
    </source>
</evidence>
<comment type="caution">
    <text evidence="2">The sequence shown here is derived from an EMBL/GenBank/DDBJ whole genome shotgun (WGS) entry which is preliminary data.</text>
</comment>
<keyword evidence="3" id="KW-1185">Reference proteome</keyword>
<sequence length="112" mass="12685">MQSNVRPIKTKLFVQQLKGSLDGWPLETTVGILVANGANRFTKDAVSAAQSSRYHIILVGINDLIKTIRDYQPQRPVQPLEKEIEETHSEVQQVRSEIAELRDLLISFSKNK</sequence>
<dbReference type="EMBL" id="CAJVPJ010001613">
    <property type="protein sequence ID" value="CAG8597778.1"/>
    <property type="molecule type" value="Genomic_DNA"/>
</dbReference>
<accession>A0A9N9CBT3</accession>
<proteinExistence type="predicted"/>
<dbReference type="Proteomes" id="UP000789572">
    <property type="component" value="Unassembled WGS sequence"/>
</dbReference>
<dbReference type="AlphaFoldDB" id="A0A9N9CBT3"/>
<feature type="coiled-coil region" evidence="1">
    <location>
        <begin position="77"/>
        <end position="104"/>
    </location>
</feature>
<protein>
    <submittedName>
        <fullName evidence="2">3211_t:CDS:1</fullName>
    </submittedName>
</protein>
<evidence type="ECO:0000256" key="1">
    <source>
        <dbReference type="SAM" id="Coils"/>
    </source>
</evidence>
<organism evidence="2 3">
    <name type="scientific">Paraglomus occultum</name>
    <dbReference type="NCBI Taxonomy" id="144539"/>
    <lineage>
        <taxon>Eukaryota</taxon>
        <taxon>Fungi</taxon>
        <taxon>Fungi incertae sedis</taxon>
        <taxon>Mucoromycota</taxon>
        <taxon>Glomeromycotina</taxon>
        <taxon>Glomeromycetes</taxon>
        <taxon>Paraglomerales</taxon>
        <taxon>Paraglomeraceae</taxon>
        <taxon>Paraglomus</taxon>
    </lineage>
</organism>
<keyword evidence="1" id="KW-0175">Coiled coil</keyword>
<name>A0A9N9CBT3_9GLOM</name>
<evidence type="ECO:0000313" key="2">
    <source>
        <dbReference type="EMBL" id="CAG8597778.1"/>
    </source>
</evidence>
<reference evidence="2" key="1">
    <citation type="submission" date="2021-06" db="EMBL/GenBank/DDBJ databases">
        <authorList>
            <person name="Kallberg Y."/>
            <person name="Tangrot J."/>
            <person name="Rosling A."/>
        </authorList>
    </citation>
    <scope>NUCLEOTIDE SEQUENCE</scope>
    <source>
        <strain evidence="2">IA702</strain>
    </source>
</reference>
<gene>
    <name evidence="2" type="ORF">POCULU_LOCUS7304</name>
</gene>